<dbReference type="GO" id="GO:0044782">
    <property type="term" value="P:cilium organization"/>
    <property type="evidence" value="ECO:0007669"/>
    <property type="project" value="TreeGrafter"/>
</dbReference>
<name>A0A7M4E7I0_CROPO</name>
<dbReference type="InterPro" id="IPR019579">
    <property type="entry name" value="FAM161A/B"/>
</dbReference>
<feature type="compositionally biased region" description="Polar residues" evidence="3">
    <location>
        <begin position="612"/>
        <end position="623"/>
    </location>
</feature>
<evidence type="ECO:0000256" key="1">
    <source>
        <dbReference type="ARBA" id="ARBA00006663"/>
    </source>
</evidence>
<dbReference type="Pfam" id="PF10595">
    <property type="entry name" value="FAM161A_B"/>
    <property type="match status" value="1"/>
</dbReference>
<keyword evidence="2" id="KW-0175">Coiled coil</keyword>
<accession>A0A7M4E7I0</accession>
<dbReference type="AlphaFoldDB" id="A0A7M4E7I0"/>
<keyword evidence="5" id="KW-1185">Reference proteome</keyword>
<reference evidence="4" key="1">
    <citation type="submission" date="2025-08" db="UniProtKB">
        <authorList>
            <consortium name="Ensembl"/>
        </authorList>
    </citation>
    <scope>IDENTIFICATION</scope>
</reference>
<dbReference type="InterPro" id="IPR051655">
    <property type="entry name" value="FAM161"/>
</dbReference>
<protein>
    <submittedName>
        <fullName evidence="4">FAM161 centrosomal protein B</fullName>
    </submittedName>
</protein>
<feature type="compositionally biased region" description="Low complexity" evidence="3">
    <location>
        <begin position="25"/>
        <end position="35"/>
    </location>
</feature>
<dbReference type="Proteomes" id="UP000594220">
    <property type="component" value="Unplaced"/>
</dbReference>
<dbReference type="Ensembl" id="ENSCPRT00005006622.1">
    <property type="protein sequence ID" value="ENSCPRP00005005648.1"/>
    <property type="gene ID" value="ENSCPRG00005004054.1"/>
</dbReference>
<dbReference type="GeneTree" id="ENSGT00940000159998"/>
<evidence type="ECO:0000256" key="3">
    <source>
        <dbReference type="SAM" id="MobiDB-lite"/>
    </source>
</evidence>
<feature type="region of interest" description="Disordered" evidence="3">
    <location>
        <begin position="1"/>
        <end position="63"/>
    </location>
</feature>
<dbReference type="GO" id="GO:0005929">
    <property type="term" value="C:cilium"/>
    <property type="evidence" value="ECO:0007669"/>
    <property type="project" value="TreeGrafter"/>
</dbReference>
<dbReference type="PANTHER" id="PTHR21501">
    <property type="entry name" value="PROTEIN FAM-161"/>
    <property type="match status" value="1"/>
</dbReference>
<evidence type="ECO:0000313" key="5">
    <source>
        <dbReference type="Proteomes" id="UP000594220"/>
    </source>
</evidence>
<sequence length="635" mass="73909">MSWERPPAGGRGRPEQSMAVPGPRAAEAGAGEQAQTRQVFLPKSSSDSEAEEETGDNGITQHRRGELLDFLQSGKEMTAASGLHEGCCGTLQSLKMKTRQHLLEVGLLYQAKLENKHKLSREDEELKDFFQDNRPWTWQTRSYDTLRFGDMRQSSSSTDLTWDSPLIHKSHERPKSTTSAWISSITIPQPFKMTLREAHKKSHLMKSCAFLELEKERDKRQSQEEAECQKQFRAQPVPAHVFLPLYQELMEQNEIRRHVAIQRRKELLLSTQQPFSFLEKEKEKEAIREKVLAALTPAESSKQKASKKVPKSIYSPVLGDKLKEAELFRKIRIQMRAKDLLESSFAPFDLSSRRREPQFRTATKTKEEKLGFLQDNFSFKPRINPAVPDFEGLYWTFQKEAIRRQEVKEATHNKPFKLRTSNLHRRQRQANEKITKDFQQPSLAPMQRSHSLTGLSSLSSNTLPVHITDAARKRESAIRYVQEDKKQREKERINWMEAHRTKSQAMHRSINSRAKALDTHKSLEETHKEKLKQNWQNDRKRTKEYRKELEEMQTRVKNRPYLFEQVTKHDARQEAERHYRDTLQQVGLNEEFVQNKGGDATDMLEKSRTQKHTSPGSTQTLGQQRGKRMSGREEN</sequence>
<gene>
    <name evidence="4" type="primary">FAM161B</name>
</gene>
<organism evidence="4 5">
    <name type="scientific">Crocodylus porosus</name>
    <name type="common">Saltwater crocodile</name>
    <name type="synonym">Estuarine crocodile</name>
    <dbReference type="NCBI Taxonomy" id="8502"/>
    <lineage>
        <taxon>Eukaryota</taxon>
        <taxon>Metazoa</taxon>
        <taxon>Chordata</taxon>
        <taxon>Craniata</taxon>
        <taxon>Vertebrata</taxon>
        <taxon>Euteleostomi</taxon>
        <taxon>Archelosauria</taxon>
        <taxon>Archosauria</taxon>
        <taxon>Crocodylia</taxon>
        <taxon>Longirostres</taxon>
        <taxon>Crocodylidae</taxon>
        <taxon>Crocodylus</taxon>
    </lineage>
</organism>
<dbReference type="GO" id="GO:0005881">
    <property type="term" value="C:cytoplasmic microtubule"/>
    <property type="evidence" value="ECO:0007669"/>
    <property type="project" value="Ensembl"/>
</dbReference>
<reference evidence="4" key="2">
    <citation type="submission" date="2025-09" db="UniProtKB">
        <authorList>
            <consortium name="Ensembl"/>
        </authorList>
    </citation>
    <scope>IDENTIFICATION</scope>
</reference>
<dbReference type="PANTHER" id="PTHR21501:SF4">
    <property type="entry name" value="PROTEIN FAM161B"/>
    <property type="match status" value="1"/>
</dbReference>
<proteinExistence type="inferred from homology"/>
<dbReference type="OMA" id="KCQAMHK"/>
<evidence type="ECO:0000313" key="4">
    <source>
        <dbReference type="Ensembl" id="ENSCPRP00005005648.1"/>
    </source>
</evidence>
<feature type="region of interest" description="Disordered" evidence="3">
    <location>
        <begin position="587"/>
        <end position="635"/>
    </location>
</feature>
<evidence type="ECO:0000256" key="2">
    <source>
        <dbReference type="ARBA" id="ARBA00023054"/>
    </source>
</evidence>
<comment type="similarity">
    <text evidence="1">Belongs to the FAM161 family.</text>
</comment>